<accession>W7QCF4</accession>
<proteinExistence type="predicted"/>
<gene>
    <name evidence="1" type="ORF">DS2_12113</name>
</gene>
<name>W7QCF4_9ALTE</name>
<evidence type="ECO:0000313" key="2">
    <source>
        <dbReference type="Proteomes" id="UP000019276"/>
    </source>
</evidence>
<organism evidence="1 2">
    <name type="scientific">Catenovulum agarivorans DS-2</name>
    <dbReference type="NCBI Taxonomy" id="1328313"/>
    <lineage>
        <taxon>Bacteria</taxon>
        <taxon>Pseudomonadati</taxon>
        <taxon>Pseudomonadota</taxon>
        <taxon>Gammaproteobacteria</taxon>
        <taxon>Alteromonadales</taxon>
        <taxon>Alteromonadaceae</taxon>
        <taxon>Catenovulum</taxon>
    </lineage>
</organism>
<reference evidence="1 2" key="1">
    <citation type="journal article" date="2014" name="Genome Announc.">
        <title>Draft Genome Sequence of the Agar-Degrading Bacterium Catenovulum sp. Strain DS-2, Isolated from Intestines of Haliotis diversicolor.</title>
        <authorList>
            <person name="Shan D."/>
            <person name="Li X."/>
            <person name="Gu Z."/>
            <person name="Wei G."/>
            <person name="Gao Z."/>
            <person name="Shao Z."/>
        </authorList>
    </citation>
    <scope>NUCLEOTIDE SEQUENCE [LARGE SCALE GENOMIC DNA]</scope>
    <source>
        <strain evidence="1 2">DS-2</strain>
    </source>
</reference>
<dbReference type="Gene3D" id="2.60.40.1080">
    <property type="match status" value="1"/>
</dbReference>
<evidence type="ECO:0000313" key="1">
    <source>
        <dbReference type="EMBL" id="EWH09576.1"/>
    </source>
</evidence>
<dbReference type="eggNOG" id="COG5492">
    <property type="taxonomic scope" value="Bacteria"/>
</dbReference>
<dbReference type="Proteomes" id="UP000019276">
    <property type="component" value="Unassembled WGS sequence"/>
</dbReference>
<dbReference type="PROSITE" id="PS51257">
    <property type="entry name" value="PROKAR_LIPOPROTEIN"/>
    <property type="match status" value="1"/>
</dbReference>
<comment type="caution">
    <text evidence="1">The sequence shown here is derived from an EMBL/GenBank/DDBJ whole genome shotgun (WGS) entry which is preliminary data.</text>
</comment>
<keyword evidence="2" id="KW-1185">Reference proteome</keyword>
<protein>
    <submittedName>
        <fullName evidence="1">Ig-like protein</fullName>
    </submittedName>
</protein>
<dbReference type="EMBL" id="ARZY01000022">
    <property type="protein sequence ID" value="EWH09576.1"/>
    <property type="molecule type" value="Genomic_DNA"/>
</dbReference>
<dbReference type="AlphaFoldDB" id="W7QCF4"/>
<dbReference type="STRING" id="1328313.DS2_12113"/>
<sequence>MNLLKTSIVAATITTVLAGCGEKDKGFDFNFSGGHPVTFDSAVTSESTNENSGVFEIDLLAGAMVDGQPIDPEKSTIYIREFNFSYDEDFRTPQTSNDNFENNIEDSPFSLSEDGFTLFVDTDAFKDVLRDCDTTDVMSGYDDNDEVIEGANGKRDFPQSVTYQIQYVVDNGYNWPLDENGVVTGEPEIRTINLTISAEYDEVVGVEIFAAETPVDGVVVPKASTIPTYACNTGLKFESLDSTIAQVLDENAGTVKGIDKGETQIKVTSVEKPEFSAQAEFNVTPGFTLSISNGDLHSSGAPTGKKLSPTCIHAAVEVEPDLFEGSLQGDYSYTWSSTDDTVAKLNETGTFGFNGIAAFTTPDTNVNTVGNTAVVSVNVASGYTGSTSIDDVESKSIEIELVENLWCEPTASAHPDGWASDFNMGDYPWGPNTQAPGEGLDGGGAVKMTVVDGGEADPSNKTTIVRQVWNNLRNYHTELLANAGSAIGKKFKFYVWAKVKPADATGDVNSGAKLTHRLLPWSYQDGPSGPGFDKRFEAQGIVSAELKATTDWQLVEFKFSDLQAAWTVPANWTIRDHVFPFFDIEGLQPGDVLLLDDYAIVEVTE</sequence>